<keyword evidence="4" id="KW-0677">Repeat</keyword>
<dbReference type="GO" id="GO:0016757">
    <property type="term" value="F:glycosyltransferase activity"/>
    <property type="evidence" value="ECO:0007669"/>
    <property type="project" value="UniProtKB-KW"/>
</dbReference>
<comment type="pathway">
    <text evidence="1">Protein modification; protein glycosylation.</text>
</comment>
<dbReference type="EMBL" id="CM007381">
    <property type="protein sequence ID" value="ONK81856.1"/>
    <property type="molecule type" value="Genomic_DNA"/>
</dbReference>
<dbReference type="PANTHER" id="PTHR44835:SF1">
    <property type="entry name" value="PROTEIN O-GLCNAC TRANSFERASE"/>
    <property type="match status" value="1"/>
</dbReference>
<keyword evidence="8" id="KW-1185">Reference proteome</keyword>
<protein>
    <recommendedName>
        <fullName evidence="6">O-GlcNAc transferase C-terminal domain-containing protein</fullName>
    </recommendedName>
</protein>
<dbReference type="AlphaFoldDB" id="A0A5P1FU64"/>
<keyword evidence="5" id="KW-0802">TPR repeat</keyword>
<reference evidence="8" key="1">
    <citation type="journal article" date="2017" name="Nat. Commun.">
        <title>The asparagus genome sheds light on the origin and evolution of a young Y chromosome.</title>
        <authorList>
            <person name="Harkess A."/>
            <person name="Zhou J."/>
            <person name="Xu C."/>
            <person name="Bowers J.E."/>
            <person name="Van der Hulst R."/>
            <person name="Ayyampalayam S."/>
            <person name="Mercati F."/>
            <person name="Riccardi P."/>
            <person name="McKain M.R."/>
            <person name="Kakrana A."/>
            <person name="Tang H."/>
            <person name="Ray J."/>
            <person name="Groenendijk J."/>
            <person name="Arikit S."/>
            <person name="Mathioni S.M."/>
            <person name="Nakano M."/>
            <person name="Shan H."/>
            <person name="Telgmann-Rauber A."/>
            <person name="Kanno A."/>
            <person name="Yue Z."/>
            <person name="Chen H."/>
            <person name="Li W."/>
            <person name="Chen Y."/>
            <person name="Xu X."/>
            <person name="Zhang Y."/>
            <person name="Luo S."/>
            <person name="Chen H."/>
            <person name="Gao J."/>
            <person name="Mao Z."/>
            <person name="Pires J.C."/>
            <person name="Luo M."/>
            <person name="Kudrna D."/>
            <person name="Wing R.A."/>
            <person name="Meyers B.C."/>
            <person name="Yi K."/>
            <person name="Kong H."/>
            <person name="Lavrijsen P."/>
            <person name="Sunseri F."/>
            <person name="Falavigna A."/>
            <person name="Ye Y."/>
            <person name="Leebens-Mack J.H."/>
            <person name="Chen G."/>
        </authorList>
    </citation>
    <scope>NUCLEOTIDE SEQUENCE [LARGE SCALE GENOMIC DNA]</scope>
    <source>
        <strain evidence="8">cv. DH0086</strain>
    </source>
</reference>
<evidence type="ECO:0000256" key="1">
    <source>
        <dbReference type="ARBA" id="ARBA00004922"/>
    </source>
</evidence>
<dbReference type="PANTHER" id="PTHR44835">
    <property type="entry name" value="UDP-N-ACETYLGLUCOSAMINE--PEPTIDE N-ACETYLGLUCOSAMINYLTRANSFERASE SPINDLY-RELATED"/>
    <property type="match status" value="1"/>
</dbReference>
<dbReference type="InterPro" id="IPR029489">
    <property type="entry name" value="OGT/SEC/SPY_C"/>
</dbReference>
<gene>
    <name evidence="7" type="ORF">A4U43_C01F33570</name>
</gene>
<evidence type="ECO:0000256" key="4">
    <source>
        <dbReference type="ARBA" id="ARBA00022737"/>
    </source>
</evidence>
<keyword evidence="2" id="KW-0328">Glycosyltransferase</keyword>
<dbReference type="Gene3D" id="3.40.50.11380">
    <property type="match status" value="1"/>
</dbReference>
<dbReference type="InterPro" id="IPR051939">
    <property type="entry name" value="Glycosyltr_41/O-GlcNAc_trsf"/>
</dbReference>
<evidence type="ECO:0000256" key="3">
    <source>
        <dbReference type="ARBA" id="ARBA00022679"/>
    </source>
</evidence>
<accession>A0A5P1FU64</accession>
<name>A0A5P1FU64_ASPOF</name>
<feature type="domain" description="O-GlcNAc transferase C-terminal" evidence="6">
    <location>
        <begin position="101"/>
        <end position="218"/>
    </location>
</feature>
<dbReference type="Gramene" id="ONK81856">
    <property type="protein sequence ID" value="ONK81856"/>
    <property type="gene ID" value="A4U43_C01F33570"/>
</dbReference>
<dbReference type="Pfam" id="PF13844">
    <property type="entry name" value="Glyco_transf_41"/>
    <property type="match status" value="1"/>
</dbReference>
<sequence>MVTRLTRKNTRRRLETRLRRTTRSVANSSIGSTVRSELNDEIRDEIQDENDEEIGDNNNDENRLLAMNYINEGSDDKLFEAHREWGMRFMKLYPQYTSWDNPKDMERPLVIGYVSPDYITHSVSYFIEAPLFFHDYTNYKVIVYSGVVKADAKTHKFKDRVLKKGGLWRDIYGIDEKKVASMVREDKVDILVELTGHTANNKLGMMACRPAPIQVAVLTGVKFQDAVVEVACSPCTLFRLELYGVERKGEKKLQKLKEI</sequence>
<organism evidence="7 8">
    <name type="scientific">Asparagus officinalis</name>
    <name type="common">Garden asparagus</name>
    <dbReference type="NCBI Taxonomy" id="4686"/>
    <lineage>
        <taxon>Eukaryota</taxon>
        <taxon>Viridiplantae</taxon>
        <taxon>Streptophyta</taxon>
        <taxon>Embryophyta</taxon>
        <taxon>Tracheophyta</taxon>
        <taxon>Spermatophyta</taxon>
        <taxon>Magnoliopsida</taxon>
        <taxon>Liliopsida</taxon>
        <taxon>Asparagales</taxon>
        <taxon>Asparagaceae</taxon>
        <taxon>Asparagoideae</taxon>
        <taxon>Asparagus</taxon>
    </lineage>
</organism>
<proteinExistence type="predicted"/>
<evidence type="ECO:0000313" key="7">
    <source>
        <dbReference type="EMBL" id="ONK81856.1"/>
    </source>
</evidence>
<keyword evidence="3" id="KW-0808">Transferase</keyword>
<evidence type="ECO:0000256" key="5">
    <source>
        <dbReference type="ARBA" id="ARBA00022803"/>
    </source>
</evidence>
<dbReference type="Proteomes" id="UP000243459">
    <property type="component" value="Chromosome 1"/>
</dbReference>
<evidence type="ECO:0000259" key="6">
    <source>
        <dbReference type="Pfam" id="PF13844"/>
    </source>
</evidence>
<evidence type="ECO:0000256" key="2">
    <source>
        <dbReference type="ARBA" id="ARBA00022676"/>
    </source>
</evidence>
<evidence type="ECO:0000313" key="8">
    <source>
        <dbReference type="Proteomes" id="UP000243459"/>
    </source>
</evidence>